<dbReference type="RefSeq" id="WP_106456631.1">
    <property type="nucleotide sequence ID" value="NZ_PXOH01000007.1"/>
</dbReference>
<reference evidence="2 3" key="2">
    <citation type="submission" date="2018-03" db="EMBL/GenBank/DDBJ databases">
        <authorList>
            <person name="Keele B.F."/>
        </authorList>
    </citation>
    <scope>NUCLEOTIDE SEQUENCE [LARGE SCALE GENOMIC DNA]</scope>
    <source>
        <strain evidence="2 3">CCALA 016</strain>
    </source>
</reference>
<evidence type="ECO:0000313" key="2">
    <source>
        <dbReference type="EMBL" id="PSF37768.1"/>
    </source>
</evidence>
<comment type="caution">
    <text evidence="2">The sequence shown here is derived from an EMBL/GenBank/DDBJ whole genome shotgun (WGS) entry which is preliminary data.</text>
</comment>
<feature type="domain" description="CARDB" evidence="1">
    <location>
        <begin position="3"/>
        <end position="104"/>
    </location>
</feature>
<dbReference type="Pfam" id="PF07705">
    <property type="entry name" value="CARDB"/>
    <property type="match status" value="2"/>
</dbReference>
<dbReference type="InterPro" id="IPR013783">
    <property type="entry name" value="Ig-like_fold"/>
</dbReference>
<proteinExistence type="predicted"/>
<protein>
    <recommendedName>
        <fullName evidence="1">CARDB domain-containing protein</fullName>
    </recommendedName>
</protein>
<dbReference type="Gene3D" id="2.60.40.10">
    <property type="entry name" value="Immunoglobulins"/>
    <property type="match status" value="2"/>
</dbReference>
<evidence type="ECO:0000259" key="1">
    <source>
        <dbReference type="Pfam" id="PF07705"/>
    </source>
</evidence>
<feature type="domain" description="CARDB" evidence="1">
    <location>
        <begin position="125"/>
        <end position="207"/>
    </location>
</feature>
<gene>
    <name evidence="2" type="ORF">C7H19_09500</name>
</gene>
<evidence type="ECO:0000313" key="3">
    <source>
        <dbReference type="Proteomes" id="UP000239001"/>
    </source>
</evidence>
<name>A0A2T1LZG5_9CHRO</name>
<organism evidence="2 3">
    <name type="scientific">Aphanothece hegewaldii CCALA 016</name>
    <dbReference type="NCBI Taxonomy" id="2107694"/>
    <lineage>
        <taxon>Bacteria</taxon>
        <taxon>Bacillati</taxon>
        <taxon>Cyanobacteriota</taxon>
        <taxon>Cyanophyceae</taxon>
        <taxon>Oscillatoriophycideae</taxon>
        <taxon>Chroococcales</taxon>
        <taxon>Aphanothecaceae</taxon>
        <taxon>Aphanothece</taxon>
    </lineage>
</organism>
<reference evidence="2 3" key="1">
    <citation type="submission" date="2018-03" db="EMBL/GenBank/DDBJ databases">
        <title>The ancient ancestry and fast evolution of plastids.</title>
        <authorList>
            <person name="Moore K.R."/>
            <person name="Magnabosco C."/>
            <person name="Momper L."/>
            <person name="Gold D.A."/>
            <person name="Bosak T."/>
            <person name="Fournier G.P."/>
        </authorList>
    </citation>
    <scope>NUCLEOTIDE SEQUENCE [LARGE SCALE GENOMIC DNA]</scope>
    <source>
        <strain evidence="2 3">CCALA 016</strain>
    </source>
</reference>
<dbReference type="InterPro" id="IPR011635">
    <property type="entry name" value="CARDB"/>
</dbReference>
<dbReference type="EMBL" id="PXOH01000007">
    <property type="protein sequence ID" value="PSF37768.1"/>
    <property type="molecule type" value="Genomic_DNA"/>
</dbReference>
<accession>A0A2T1LZG5</accession>
<sequence length="247" mass="27420">MLDLSVDHVSINPVTDNQVSVGYELHNLGTEKTNRFRTAVYLSQDPLLNFGDKLLNNRRESLAAGESKDIDLLLNFNPNQSNYLIFKADSANKFSEFNEKNNFKAIPITGVDLTIKDGKVELIPDGLTVSYTVSNSGPRRAGSFSNLISLDGQILKKVELKSVGSQKERSFSHSLKRENLTPGTHQISILADGYNQIRESNESNNSFLLDATISDPTQKPDLLITDMWTVDIAPDGSYKVTKTQKPQ</sequence>
<dbReference type="AlphaFoldDB" id="A0A2T1LZG5"/>
<dbReference type="Proteomes" id="UP000239001">
    <property type="component" value="Unassembled WGS sequence"/>
</dbReference>
<keyword evidence="3" id="KW-1185">Reference proteome</keyword>